<evidence type="ECO:0000313" key="2">
    <source>
        <dbReference type="EMBL" id="MDC8755771.1"/>
    </source>
</evidence>
<dbReference type="RefSeq" id="WP_273678983.1">
    <property type="nucleotide sequence ID" value="NZ_JAQQXQ010000013.1"/>
</dbReference>
<accession>A0ABT5JUN9</accession>
<gene>
    <name evidence="2" type="ORF">OIK40_14065</name>
</gene>
<proteinExistence type="predicted"/>
<dbReference type="Proteomes" id="UP001216558">
    <property type="component" value="Unassembled WGS sequence"/>
</dbReference>
<evidence type="ECO:0000313" key="3">
    <source>
        <dbReference type="Proteomes" id="UP001216558"/>
    </source>
</evidence>
<reference evidence="2 3" key="1">
    <citation type="submission" date="2022-10" db="EMBL/GenBank/DDBJ databases">
        <title>Erythrobacter sp. sf7 Genome sequencing.</title>
        <authorList>
            <person name="Park S."/>
        </authorList>
    </citation>
    <scope>NUCLEOTIDE SEQUENCE [LARGE SCALE GENOMIC DNA]</scope>
    <source>
        <strain evidence="3">sf7</strain>
    </source>
</reference>
<dbReference type="EMBL" id="JAQQXQ010000013">
    <property type="protein sequence ID" value="MDC8755771.1"/>
    <property type="molecule type" value="Genomic_DNA"/>
</dbReference>
<comment type="caution">
    <text evidence="2">The sequence shown here is derived from an EMBL/GenBank/DDBJ whole genome shotgun (WGS) entry which is preliminary data.</text>
</comment>
<sequence>MKDPFEFQPGYVSPLTDKEHATIGRIAILWGQIENSVDDLLPHISGLTVAQLEALQLFGKPMNQKITFLKSSAKAFPHEPYKSQIIVLCTLVDETKSSRNHVFHGMWGWRGDEKTKRVFPAARKGENPEAPFPASKLPALEKKLCKCARLGHDLVCTLVLGQLERHRQSRFFHHGAEGDVPEWLLQWSQRNPWPHDDPDQISPIGQLPRRPSLYPER</sequence>
<name>A0ABT5JUN9_9SPHN</name>
<organism evidence="2 3">
    <name type="scientific">Erythrobacter fulvus</name>
    <dbReference type="NCBI Taxonomy" id="2987523"/>
    <lineage>
        <taxon>Bacteria</taxon>
        <taxon>Pseudomonadati</taxon>
        <taxon>Pseudomonadota</taxon>
        <taxon>Alphaproteobacteria</taxon>
        <taxon>Sphingomonadales</taxon>
        <taxon>Erythrobacteraceae</taxon>
        <taxon>Erythrobacter/Porphyrobacter group</taxon>
        <taxon>Erythrobacter</taxon>
    </lineage>
</organism>
<keyword evidence="3" id="KW-1185">Reference proteome</keyword>
<evidence type="ECO:0000256" key="1">
    <source>
        <dbReference type="SAM" id="MobiDB-lite"/>
    </source>
</evidence>
<feature type="region of interest" description="Disordered" evidence="1">
    <location>
        <begin position="194"/>
        <end position="217"/>
    </location>
</feature>
<protein>
    <submittedName>
        <fullName evidence="2">Uncharacterized protein</fullName>
    </submittedName>
</protein>